<reference evidence="3 4" key="1">
    <citation type="submission" date="2022-04" db="EMBL/GenBank/DDBJ databases">
        <title>Mechanism of arsenic methylation and mitigation arsenic toxicity by Bacillus sp. LH14 from an Arsenic-Contaminated Paddy Soil.</title>
        <authorList>
            <person name="Wang D."/>
        </authorList>
    </citation>
    <scope>NUCLEOTIDE SEQUENCE [LARGE SCALE GENOMIC DNA]</scope>
    <source>
        <strain evidence="3 4">LH14</strain>
    </source>
</reference>
<evidence type="ECO:0000313" key="4">
    <source>
        <dbReference type="Proteomes" id="UP000830639"/>
    </source>
</evidence>
<organism evidence="3 4">
    <name type="scientific">Gottfriedia acidiceleris</name>
    <dbReference type="NCBI Taxonomy" id="371036"/>
    <lineage>
        <taxon>Bacteria</taxon>
        <taxon>Bacillati</taxon>
        <taxon>Bacillota</taxon>
        <taxon>Bacilli</taxon>
        <taxon>Bacillales</taxon>
        <taxon>Bacillaceae</taxon>
        <taxon>Gottfriedia</taxon>
    </lineage>
</organism>
<dbReference type="InterPro" id="IPR014202">
    <property type="entry name" value="Spore_II_R"/>
</dbReference>
<keyword evidence="2" id="KW-0812">Transmembrane</keyword>
<gene>
    <name evidence="3" type="primary">spoIIR</name>
    <name evidence="3" type="ORF">MY490_21300</name>
</gene>
<proteinExistence type="predicted"/>
<keyword evidence="2" id="KW-1133">Transmembrane helix</keyword>
<dbReference type="Pfam" id="PF09551">
    <property type="entry name" value="Spore_II_R"/>
    <property type="match status" value="1"/>
</dbReference>
<feature type="compositionally biased region" description="Basic and acidic residues" evidence="1">
    <location>
        <begin position="187"/>
        <end position="212"/>
    </location>
</feature>
<evidence type="ECO:0000256" key="2">
    <source>
        <dbReference type="SAM" id="Phobius"/>
    </source>
</evidence>
<evidence type="ECO:0000256" key="1">
    <source>
        <dbReference type="SAM" id="MobiDB-lite"/>
    </source>
</evidence>
<dbReference type="Proteomes" id="UP000830639">
    <property type="component" value="Chromosome"/>
</dbReference>
<dbReference type="NCBIfam" id="TIGR02837">
    <property type="entry name" value="spore_II_R"/>
    <property type="match status" value="1"/>
</dbReference>
<feature type="transmembrane region" description="Helical" evidence="2">
    <location>
        <begin position="9"/>
        <end position="30"/>
    </location>
</feature>
<protein>
    <submittedName>
        <fullName evidence="3">Stage II sporulation protein R</fullName>
    </submittedName>
</protein>
<sequence>MKTKNKTKITYKIISLFIILLISSSVLMPLRDTNAKGNEMVVIPKKAVRLRILANSDSSEDQALKRKVRDEVNAQINTWVKDLTTFEEGQKVIKSHIPDLQKTVARVIKEEGSNQSFSITYSKKVKFPTKLYGSFLYPAGDYEAVLIKLGAGQGANWWCVLFPPLCFLDFSNGDATLSKESLQSQQKVDHETKIENEPKREFKKQEALRLSDDDANIATKQNNESSIQDDTEVKSSEDAVVASTLPGEEPKDEIKVESFFVQMLKQLF</sequence>
<name>A0ABY4JPK0_9BACI</name>
<feature type="region of interest" description="Disordered" evidence="1">
    <location>
        <begin position="181"/>
        <end position="246"/>
    </location>
</feature>
<feature type="compositionally biased region" description="Polar residues" evidence="1">
    <location>
        <begin position="218"/>
        <end position="228"/>
    </location>
</feature>
<keyword evidence="4" id="KW-1185">Reference proteome</keyword>
<evidence type="ECO:0000313" key="3">
    <source>
        <dbReference type="EMBL" id="UPM54245.1"/>
    </source>
</evidence>
<dbReference type="EMBL" id="CP096034">
    <property type="protein sequence ID" value="UPM54245.1"/>
    <property type="molecule type" value="Genomic_DNA"/>
</dbReference>
<keyword evidence="2" id="KW-0472">Membrane</keyword>
<accession>A0ABY4JPK0</accession>